<keyword evidence="2" id="KW-0732">Signal</keyword>
<dbReference type="InterPro" id="IPR052895">
    <property type="entry name" value="HetReg/Transcr_Mod"/>
</dbReference>
<accession>A0A9P4HUT5</accession>
<dbReference type="PANTHER" id="PTHR24148:SF73">
    <property type="entry name" value="HET DOMAIN PROTEIN (AFU_ORTHOLOGUE AFUA_8G01020)"/>
    <property type="match status" value="1"/>
</dbReference>
<evidence type="ECO:0000256" key="1">
    <source>
        <dbReference type="SAM" id="MobiDB-lite"/>
    </source>
</evidence>
<dbReference type="EMBL" id="ML978716">
    <property type="protein sequence ID" value="KAF2088450.1"/>
    <property type="molecule type" value="Genomic_DNA"/>
</dbReference>
<evidence type="ECO:0000313" key="4">
    <source>
        <dbReference type="EMBL" id="KAF2088450.1"/>
    </source>
</evidence>
<evidence type="ECO:0000259" key="3">
    <source>
        <dbReference type="Pfam" id="PF06985"/>
    </source>
</evidence>
<organism evidence="4 5">
    <name type="scientific">Saccharata proteae CBS 121410</name>
    <dbReference type="NCBI Taxonomy" id="1314787"/>
    <lineage>
        <taxon>Eukaryota</taxon>
        <taxon>Fungi</taxon>
        <taxon>Dikarya</taxon>
        <taxon>Ascomycota</taxon>
        <taxon>Pezizomycotina</taxon>
        <taxon>Dothideomycetes</taxon>
        <taxon>Dothideomycetes incertae sedis</taxon>
        <taxon>Botryosphaeriales</taxon>
        <taxon>Saccharataceae</taxon>
        <taxon>Saccharata</taxon>
    </lineage>
</organism>
<name>A0A9P4HUT5_9PEZI</name>
<feature type="region of interest" description="Disordered" evidence="1">
    <location>
        <begin position="115"/>
        <end position="139"/>
    </location>
</feature>
<reference evidence="4" key="1">
    <citation type="journal article" date="2020" name="Stud. Mycol.">
        <title>101 Dothideomycetes genomes: a test case for predicting lifestyles and emergence of pathogens.</title>
        <authorList>
            <person name="Haridas S."/>
            <person name="Albert R."/>
            <person name="Binder M."/>
            <person name="Bloem J."/>
            <person name="Labutti K."/>
            <person name="Salamov A."/>
            <person name="Andreopoulos B."/>
            <person name="Baker S."/>
            <person name="Barry K."/>
            <person name="Bills G."/>
            <person name="Bluhm B."/>
            <person name="Cannon C."/>
            <person name="Castanera R."/>
            <person name="Culley D."/>
            <person name="Daum C."/>
            <person name="Ezra D."/>
            <person name="Gonzalez J."/>
            <person name="Henrissat B."/>
            <person name="Kuo A."/>
            <person name="Liang C."/>
            <person name="Lipzen A."/>
            <person name="Lutzoni F."/>
            <person name="Magnuson J."/>
            <person name="Mondo S."/>
            <person name="Nolan M."/>
            <person name="Ohm R."/>
            <person name="Pangilinan J."/>
            <person name="Park H.-J."/>
            <person name="Ramirez L."/>
            <person name="Alfaro M."/>
            <person name="Sun H."/>
            <person name="Tritt A."/>
            <person name="Yoshinaga Y."/>
            <person name="Zwiers L.-H."/>
            <person name="Turgeon B."/>
            <person name="Goodwin S."/>
            <person name="Spatafora J."/>
            <person name="Crous P."/>
            <person name="Grigoriev I."/>
        </authorList>
    </citation>
    <scope>NUCLEOTIDE SEQUENCE</scope>
    <source>
        <strain evidence="4">CBS 121410</strain>
    </source>
</reference>
<dbReference type="AlphaFoldDB" id="A0A9P4HUT5"/>
<dbReference type="Pfam" id="PF06985">
    <property type="entry name" value="HET"/>
    <property type="match status" value="1"/>
</dbReference>
<evidence type="ECO:0000256" key="2">
    <source>
        <dbReference type="SAM" id="SignalP"/>
    </source>
</evidence>
<evidence type="ECO:0000313" key="5">
    <source>
        <dbReference type="Proteomes" id="UP000799776"/>
    </source>
</evidence>
<dbReference type="Pfam" id="PF26639">
    <property type="entry name" value="Het-6_barrel"/>
    <property type="match status" value="1"/>
</dbReference>
<protein>
    <submittedName>
        <fullName evidence="4">HET-domain-containing protein</fullName>
    </submittedName>
</protein>
<keyword evidence="5" id="KW-1185">Reference proteome</keyword>
<feature type="compositionally biased region" description="Basic and acidic residues" evidence="1">
    <location>
        <begin position="126"/>
        <end position="135"/>
    </location>
</feature>
<dbReference type="PANTHER" id="PTHR24148">
    <property type="entry name" value="ANKYRIN REPEAT DOMAIN-CONTAINING PROTEIN 39 HOMOLOG-RELATED"/>
    <property type="match status" value="1"/>
</dbReference>
<comment type="caution">
    <text evidence="4">The sequence shown here is derived from an EMBL/GenBank/DDBJ whole genome shotgun (WGS) entry which is preliminary data.</text>
</comment>
<feature type="signal peptide" evidence="2">
    <location>
        <begin position="1"/>
        <end position="20"/>
    </location>
</feature>
<dbReference type="Proteomes" id="UP000799776">
    <property type="component" value="Unassembled WGS sequence"/>
</dbReference>
<gene>
    <name evidence="4" type="ORF">K490DRAFT_39616</name>
</gene>
<feature type="chain" id="PRO_5040379033" evidence="2">
    <location>
        <begin position="21"/>
        <end position="563"/>
    </location>
</feature>
<sequence>MAVVRLSHCVVFSALSYTWGSQVRDVAIHCDGAQLLITRNLAHALLRIRSEQTARVLWVDAVCINQDCLQERAQQVGLMRRIYECATSVVIWLGEASEDSPSAFRLIKQIHEAAVNESGNGSPSDRPLDAEELRNRNLPNPQSSDWKAIEKVWRRPWFRRIWIIQELVLANRAMLFCGSSFVTWEQLETAAWFIHRHSLPVNYTVFVTELSIHKIEYRTQRHPLLTLLVRTSASEATNPRDKVYGLLGICSETDAKEIVPDDEKPIPEVFLDVALLHLRRGNLGLLTALADPRWRLTPCLPSWVPDWPYDPRVMPLGYLPGMNAGSNLMSQVRFSAADNALFVSAVIVDRIRIVGRWMTLSSSEIVPGRVLENIMDGHVFLVMRSHVLNQWRRLAQGVTTYPTGDRPHEVFCRIVIANAFPRPSGGNGSMYPTMDELFQATVDTSLQPVDTNASDRIWQEHPAVKRGVSPAEVRAASVAYADALTYASPDRRFFISKKGYMGLAPRSARPGDFIVVLAGGKTPFVLRHNKKDAYKIVGECFMHGVMNGERVVSVNAFEEIKIV</sequence>
<dbReference type="InterPro" id="IPR010730">
    <property type="entry name" value="HET"/>
</dbReference>
<feature type="domain" description="Heterokaryon incompatibility" evidence="3">
    <location>
        <begin position="12"/>
        <end position="166"/>
    </location>
</feature>
<proteinExistence type="predicted"/>
<dbReference type="OrthoDB" id="5416609at2759"/>